<sequence>MMKEVATTPVLEAESPSTTLPGSSDDETAAPEELKSDVEVGHSPWRHLVLVASMFMTLFLPALDQTIVSTALPKIMTNLGAADSNEGYTWIGSAYALAQAVVQPLFGQASEAFGRKWAFLTAITIFTLGSALCGAAQNVRWLIAARVIQGIGGGGITSLVFILIGDIVGTRKRGKYQGFIGATWAVASALGPVIGGLFAEKASWRWV</sequence>
<keyword evidence="5 8" id="KW-0472">Membrane</keyword>
<dbReference type="PROSITE" id="PS50850">
    <property type="entry name" value="MFS"/>
    <property type="match status" value="1"/>
</dbReference>
<evidence type="ECO:0000256" key="6">
    <source>
        <dbReference type="ARBA" id="ARBA00023180"/>
    </source>
</evidence>
<comment type="caution">
    <text evidence="10">The sequence shown here is derived from an EMBL/GenBank/DDBJ whole genome shotgun (WGS) entry which is preliminary data.</text>
</comment>
<evidence type="ECO:0000256" key="5">
    <source>
        <dbReference type="ARBA" id="ARBA00023136"/>
    </source>
</evidence>
<dbReference type="PRINTS" id="PR01036">
    <property type="entry name" value="TCRTETB"/>
</dbReference>
<dbReference type="InterPro" id="IPR011701">
    <property type="entry name" value="MFS"/>
</dbReference>
<dbReference type="PANTHER" id="PTHR23501:SF102">
    <property type="entry name" value="DRUG TRANSPORTER, PUTATIVE (AFU_ORTHOLOGUE AFUA_3G08530)-RELATED"/>
    <property type="match status" value="1"/>
</dbReference>
<dbReference type="PANTHER" id="PTHR23501">
    <property type="entry name" value="MAJOR FACILITATOR SUPERFAMILY"/>
    <property type="match status" value="1"/>
</dbReference>
<feature type="transmembrane region" description="Helical" evidence="8">
    <location>
        <begin position="118"/>
        <end position="137"/>
    </location>
</feature>
<evidence type="ECO:0000256" key="2">
    <source>
        <dbReference type="ARBA" id="ARBA00007520"/>
    </source>
</evidence>
<evidence type="ECO:0000256" key="3">
    <source>
        <dbReference type="ARBA" id="ARBA00022692"/>
    </source>
</evidence>
<dbReference type="SUPFAM" id="SSF103473">
    <property type="entry name" value="MFS general substrate transporter"/>
    <property type="match status" value="1"/>
</dbReference>
<dbReference type="AlphaFoldDB" id="A0A9P5LE13"/>
<evidence type="ECO:0000256" key="4">
    <source>
        <dbReference type="ARBA" id="ARBA00022989"/>
    </source>
</evidence>
<dbReference type="GO" id="GO:0022857">
    <property type="term" value="F:transmembrane transporter activity"/>
    <property type="evidence" value="ECO:0007669"/>
    <property type="project" value="InterPro"/>
</dbReference>
<evidence type="ECO:0000313" key="11">
    <source>
        <dbReference type="Proteomes" id="UP000722485"/>
    </source>
</evidence>
<feature type="domain" description="Major facilitator superfamily (MFS) profile" evidence="9">
    <location>
        <begin position="50"/>
        <end position="207"/>
    </location>
</feature>
<evidence type="ECO:0000259" key="9">
    <source>
        <dbReference type="PROSITE" id="PS50850"/>
    </source>
</evidence>
<dbReference type="EMBL" id="JAANBB010000032">
    <property type="protein sequence ID" value="KAF7554434.1"/>
    <property type="molecule type" value="Genomic_DNA"/>
</dbReference>
<reference evidence="10" key="1">
    <citation type="submission" date="2020-03" db="EMBL/GenBank/DDBJ databases">
        <title>Draft Genome Sequence of Cylindrodendrum hubeiense.</title>
        <authorList>
            <person name="Buettner E."/>
            <person name="Kellner H."/>
        </authorList>
    </citation>
    <scope>NUCLEOTIDE SEQUENCE</scope>
    <source>
        <strain evidence="10">IHI 201604</strain>
    </source>
</reference>
<name>A0A9P5LE13_9HYPO</name>
<comment type="similarity">
    <text evidence="2">Belongs to the major facilitator superfamily. TCR/Tet family.</text>
</comment>
<keyword evidence="6" id="KW-0325">Glycoprotein</keyword>
<dbReference type="InterPro" id="IPR020846">
    <property type="entry name" value="MFS_dom"/>
</dbReference>
<protein>
    <recommendedName>
        <fullName evidence="9">Major facilitator superfamily (MFS) profile domain-containing protein</fullName>
    </recommendedName>
</protein>
<keyword evidence="4 8" id="KW-1133">Transmembrane helix</keyword>
<keyword evidence="3 8" id="KW-0812">Transmembrane</keyword>
<organism evidence="10 11">
    <name type="scientific">Cylindrodendrum hubeiense</name>
    <dbReference type="NCBI Taxonomy" id="595255"/>
    <lineage>
        <taxon>Eukaryota</taxon>
        <taxon>Fungi</taxon>
        <taxon>Dikarya</taxon>
        <taxon>Ascomycota</taxon>
        <taxon>Pezizomycotina</taxon>
        <taxon>Sordariomycetes</taxon>
        <taxon>Hypocreomycetidae</taxon>
        <taxon>Hypocreales</taxon>
        <taxon>Nectriaceae</taxon>
        <taxon>Cylindrodendrum</taxon>
    </lineage>
</organism>
<keyword evidence="11" id="KW-1185">Reference proteome</keyword>
<comment type="subcellular location">
    <subcellularLocation>
        <location evidence="1">Membrane</location>
        <topology evidence="1">Multi-pass membrane protein</topology>
    </subcellularLocation>
</comment>
<dbReference type="InterPro" id="IPR036259">
    <property type="entry name" value="MFS_trans_sf"/>
</dbReference>
<gene>
    <name evidence="10" type="ORF">G7Z17_g2887</name>
</gene>
<feature type="transmembrane region" description="Helical" evidence="8">
    <location>
        <begin position="176"/>
        <end position="199"/>
    </location>
</feature>
<evidence type="ECO:0000256" key="1">
    <source>
        <dbReference type="ARBA" id="ARBA00004141"/>
    </source>
</evidence>
<feature type="transmembrane region" description="Helical" evidence="8">
    <location>
        <begin position="143"/>
        <end position="164"/>
    </location>
</feature>
<evidence type="ECO:0000256" key="7">
    <source>
        <dbReference type="SAM" id="MobiDB-lite"/>
    </source>
</evidence>
<dbReference type="GO" id="GO:0005886">
    <property type="term" value="C:plasma membrane"/>
    <property type="evidence" value="ECO:0007669"/>
    <property type="project" value="TreeGrafter"/>
</dbReference>
<accession>A0A9P5LE13</accession>
<proteinExistence type="inferred from homology"/>
<dbReference type="OrthoDB" id="10021397at2759"/>
<dbReference type="Pfam" id="PF07690">
    <property type="entry name" value="MFS_1"/>
    <property type="match status" value="1"/>
</dbReference>
<dbReference type="Gene3D" id="1.20.1720.10">
    <property type="entry name" value="Multidrug resistance protein D"/>
    <property type="match status" value="1"/>
</dbReference>
<dbReference type="Proteomes" id="UP000722485">
    <property type="component" value="Unassembled WGS sequence"/>
</dbReference>
<evidence type="ECO:0000313" key="10">
    <source>
        <dbReference type="EMBL" id="KAF7554434.1"/>
    </source>
</evidence>
<evidence type="ECO:0000256" key="8">
    <source>
        <dbReference type="SAM" id="Phobius"/>
    </source>
</evidence>
<feature type="region of interest" description="Disordered" evidence="7">
    <location>
        <begin position="1"/>
        <end position="38"/>
    </location>
</feature>